<protein>
    <recommendedName>
        <fullName evidence="3">IrrE N-terminal-like domain-containing protein</fullName>
    </recommendedName>
</protein>
<dbReference type="RefSeq" id="WP_319013829.1">
    <property type="nucleotide sequence ID" value="NZ_JAWJZF010000531.1"/>
</dbReference>
<accession>A0ABU4KIT9</accession>
<proteinExistence type="predicted"/>
<reference evidence="1 2" key="1">
    <citation type="submission" date="2023-10" db="EMBL/GenBank/DDBJ databases">
        <authorList>
            <person name="Wang X.X."/>
        </authorList>
    </citation>
    <scope>NUCLEOTIDE SEQUENCE [LARGE SCALE GENOMIC DNA]</scope>
    <source>
        <strain evidence="1 2">NBRC 12816</strain>
    </source>
</reference>
<gene>
    <name evidence="1" type="ORF">R2363_36610</name>
</gene>
<dbReference type="Proteomes" id="UP001278571">
    <property type="component" value="Unassembled WGS sequence"/>
</dbReference>
<keyword evidence="2" id="KW-1185">Reference proteome</keyword>
<evidence type="ECO:0000313" key="2">
    <source>
        <dbReference type="Proteomes" id="UP001278571"/>
    </source>
</evidence>
<evidence type="ECO:0000313" key="1">
    <source>
        <dbReference type="EMBL" id="MDX2297686.1"/>
    </source>
</evidence>
<organism evidence="1 2">
    <name type="scientific">Streptomyces roseolus</name>
    <dbReference type="NCBI Taxonomy" id="67358"/>
    <lineage>
        <taxon>Bacteria</taxon>
        <taxon>Bacillati</taxon>
        <taxon>Actinomycetota</taxon>
        <taxon>Actinomycetes</taxon>
        <taxon>Kitasatosporales</taxon>
        <taxon>Streptomycetaceae</taxon>
        <taxon>Streptomyces</taxon>
    </lineage>
</organism>
<sequence length="194" mass="21730">MPTKLTRPGVGGRRAADRWGALRRQALLWAATRQARRLINRDLGLMGASDMDSVVRAVEVKQGKRITTVRIPLPPEVSAFCIRGQDRDYVVVDAQAGQLTQAHAILHELFHLWKEHPAEDGGHDMEMDADTIRLLMPGVRPEAVLRVLTRSHYARKAELGAETFATTMLQRLHLSETPRDERVSSTFIHRSAGV</sequence>
<evidence type="ECO:0008006" key="3">
    <source>
        <dbReference type="Google" id="ProtNLM"/>
    </source>
</evidence>
<name>A0ABU4KIT9_9ACTN</name>
<comment type="caution">
    <text evidence="1">The sequence shown here is derived from an EMBL/GenBank/DDBJ whole genome shotgun (WGS) entry which is preliminary data.</text>
</comment>
<dbReference type="EMBL" id="JAWJZF010000531">
    <property type="protein sequence ID" value="MDX2297686.1"/>
    <property type="molecule type" value="Genomic_DNA"/>
</dbReference>